<dbReference type="Pfam" id="PF07441">
    <property type="entry name" value="BofA"/>
    <property type="match status" value="1"/>
</dbReference>
<dbReference type="InterPro" id="IPR010001">
    <property type="entry name" value="BofA"/>
</dbReference>
<feature type="transmembrane region" description="Helical" evidence="1">
    <location>
        <begin position="7"/>
        <end position="26"/>
    </location>
</feature>
<proteinExistence type="predicted"/>
<gene>
    <name evidence="2" type="ORF">EGH24_11765</name>
</gene>
<feature type="transmembrane region" description="Helical" evidence="1">
    <location>
        <begin position="32"/>
        <end position="53"/>
    </location>
</feature>
<evidence type="ECO:0000313" key="3">
    <source>
        <dbReference type="Proteomes" id="UP000705823"/>
    </source>
</evidence>
<keyword evidence="1" id="KW-0812">Transmembrane</keyword>
<reference evidence="2" key="1">
    <citation type="submission" date="2019-02" db="EMBL/GenBank/DDBJ databases">
        <title>Halonotius sp. a new haloarchaeum isolated from saline soil.</title>
        <authorList>
            <person name="Duran-Viseras A."/>
            <person name="Sanchez-Porro C."/>
            <person name="Ventosa A."/>
        </authorList>
    </citation>
    <scope>NUCLEOTIDE SEQUENCE</scope>
    <source>
        <strain evidence="2">F15B</strain>
    </source>
</reference>
<keyword evidence="1" id="KW-0472">Membrane</keyword>
<evidence type="ECO:0000256" key="1">
    <source>
        <dbReference type="SAM" id="Phobius"/>
    </source>
</evidence>
<dbReference type="Proteomes" id="UP000705823">
    <property type="component" value="Unassembled WGS sequence"/>
</dbReference>
<evidence type="ECO:0000313" key="2">
    <source>
        <dbReference type="EMBL" id="TQQ79301.1"/>
    </source>
</evidence>
<dbReference type="RefSeq" id="WP_142980337.1">
    <property type="nucleotide sequence ID" value="NZ_RKLU01000005.1"/>
</dbReference>
<keyword evidence="1" id="KW-1133">Transmembrane helix</keyword>
<protein>
    <submittedName>
        <fullName evidence="2">Transcriptional regulator</fullName>
    </submittedName>
</protein>
<organism evidence="2 3">
    <name type="scientific">Halonotius terrestris</name>
    <dbReference type="NCBI Taxonomy" id="2487750"/>
    <lineage>
        <taxon>Archaea</taxon>
        <taxon>Methanobacteriati</taxon>
        <taxon>Methanobacteriota</taxon>
        <taxon>Stenosarchaea group</taxon>
        <taxon>Halobacteria</taxon>
        <taxon>Halobacteriales</taxon>
        <taxon>Haloferacaceae</taxon>
        <taxon>Halonotius</taxon>
    </lineage>
</organism>
<sequence>MVSIRALVANAIVGLILLLIANAIGLGVQISVLTLLICAVLGVPGAILVILLAQFNVAFMGAITALPL</sequence>
<dbReference type="AlphaFoldDB" id="A0A8J8TB33"/>
<accession>A0A8J8TB33</accession>
<name>A0A8J8TB33_9EURY</name>
<keyword evidence="3" id="KW-1185">Reference proteome</keyword>
<comment type="caution">
    <text evidence="2">The sequence shown here is derived from an EMBL/GenBank/DDBJ whole genome shotgun (WGS) entry which is preliminary data.</text>
</comment>
<dbReference type="EMBL" id="RKLU01000005">
    <property type="protein sequence ID" value="TQQ79301.1"/>
    <property type="molecule type" value="Genomic_DNA"/>
</dbReference>